<dbReference type="AlphaFoldDB" id="A0A6L7AB17"/>
<dbReference type="InterPro" id="IPR029028">
    <property type="entry name" value="Alpha/beta_knot_MTases"/>
</dbReference>
<accession>A0A6L7AB17</accession>
<evidence type="ECO:0000313" key="17">
    <source>
        <dbReference type="Proteomes" id="UP000478636"/>
    </source>
</evidence>
<comment type="similarity">
    <text evidence="3">Belongs to the RNA methyltransferase TrmD family.</text>
</comment>
<keyword evidence="9" id="KW-0808">Transferase</keyword>
<dbReference type="GO" id="GO:0005829">
    <property type="term" value="C:cytosol"/>
    <property type="evidence" value="ECO:0007669"/>
    <property type="project" value="TreeGrafter"/>
</dbReference>
<keyword evidence="7" id="KW-0963">Cytoplasm</keyword>
<keyword evidence="8" id="KW-0489">Methyltransferase</keyword>
<dbReference type="Gene3D" id="1.10.1270.20">
    <property type="entry name" value="tRNA(m1g37)methyltransferase, domain 2"/>
    <property type="match status" value="1"/>
</dbReference>
<organism evidence="16 17">
    <name type="scientific">Leuconostoc lactis</name>
    <dbReference type="NCBI Taxonomy" id="1246"/>
    <lineage>
        <taxon>Bacteria</taxon>
        <taxon>Bacillati</taxon>
        <taxon>Bacillota</taxon>
        <taxon>Bacilli</taxon>
        <taxon>Lactobacillales</taxon>
        <taxon>Lactobacillaceae</taxon>
        <taxon>Leuconostoc</taxon>
    </lineage>
</organism>
<reference evidence="16 17" key="1">
    <citation type="submission" date="2019-12" db="EMBL/GenBank/DDBJ databases">
        <title>Complete genome sequence of Leuconostoc lactis strain AVN1 provides insights into metabolic potential.</title>
        <authorList>
            <person name="Besrour N."/>
            <person name="Najjari A."/>
            <person name="Fhoula I."/>
            <person name="Jaballah S."/>
            <person name="Klibi N."/>
            <person name="Ouzari H.I."/>
        </authorList>
    </citation>
    <scope>NUCLEOTIDE SEQUENCE [LARGE SCALE GENOMIC DNA]</scope>
    <source>
        <strain evidence="16 17">AVN1</strain>
    </source>
</reference>
<evidence type="ECO:0000256" key="13">
    <source>
        <dbReference type="ARBA" id="ARBA00033392"/>
    </source>
</evidence>
<dbReference type="EMBL" id="WSZI01000014">
    <property type="protein sequence ID" value="MWN21434.1"/>
    <property type="molecule type" value="Genomic_DNA"/>
</dbReference>
<evidence type="ECO:0000256" key="5">
    <source>
        <dbReference type="ARBA" id="ARBA00012807"/>
    </source>
</evidence>
<proteinExistence type="inferred from homology"/>
<dbReference type="InterPro" id="IPR002649">
    <property type="entry name" value="tRNA_m1G_MeTrfase_TrmD"/>
</dbReference>
<evidence type="ECO:0000256" key="7">
    <source>
        <dbReference type="ARBA" id="ARBA00022490"/>
    </source>
</evidence>
<evidence type="ECO:0000256" key="10">
    <source>
        <dbReference type="ARBA" id="ARBA00022691"/>
    </source>
</evidence>
<evidence type="ECO:0000256" key="2">
    <source>
        <dbReference type="ARBA" id="ARBA00004496"/>
    </source>
</evidence>
<gene>
    <name evidence="16" type="ORF">GQS40_07900</name>
</gene>
<dbReference type="InterPro" id="IPR023148">
    <property type="entry name" value="tRNA_m1G_MeTrfase_C_sf"/>
</dbReference>
<comment type="catalytic activity">
    <reaction evidence="14">
        <text>guanosine(37) in tRNA + S-adenosyl-L-methionine = N(1)-methylguanosine(37) in tRNA + S-adenosyl-L-homocysteine + H(+)</text>
        <dbReference type="Rhea" id="RHEA:36899"/>
        <dbReference type="Rhea" id="RHEA-COMP:10145"/>
        <dbReference type="Rhea" id="RHEA-COMP:10147"/>
        <dbReference type="ChEBI" id="CHEBI:15378"/>
        <dbReference type="ChEBI" id="CHEBI:57856"/>
        <dbReference type="ChEBI" id="CHEBI:59789"/>
        <dbReference type="ChEBI" id="CHEBI:73542"/>
        <dbReference type="ChEBI" id="CHEBI:74269"/>
        <dbReference type="EC" id="2.1.1.228"/>
    </reaction>
</comment>
<dbReference type="PANTHER" id="PTHR46417">
    <property type="entry name" value="TRNA (GUANINE-N(1)-)-METHYLTRANSFERASE"/>
    <property type="match status" value="1"/>
</dbReference>
<name>A0A6L7AB17_LEULA</name>
<evidence type="ECO:0000256" key="1">
    <source>
        <dbReference type="ARBA" id="ARBA00002634"/>
    </source>
</evidence>
<dbReference type="GO" id="GO:0052906">
    <property type="term" value="F:tRNA (guanine(37)-N1)-methyltransferase activity"/>
    <property type="evidence" value="ECO:0007669"/>
    <property type="project" value="InterPro"/>
</dbReference>
<evidence type="ECO:0000256" key="9">
    <source>
        <dbReference type="ARBA" id="ARBA00022679"/>
    </source>
</evidence>
<protein>
    <recommendedName>
        <fullName evidence="6">tRNA (guanine-N(1)-)-methyltransferase</fullName>
        <ecNumber evidence="5">2.1.1.228</ecNumber>
    </recommendedName>
    <alternativeName>
        <fullName evidence="12">M1G-methyltransferase</fullName>
    </alternativeName>
    <alternativeName>
        <fullName evidence="13">tRNA [GM37] methyltransferase</fullName>
    </alternativeName>
</protein>
<dbReference type="Proteomes" id="UP000478636">
    <property type="component" value="Unassembled WGS sequence"/>
</dbReference>
<dbReference type="SUPFAM" id="SSF75217">
    <property type="entry name" value="alpha/beta knot"/>
    <property type="match status" value="1"/>
</dbReference>
<evidence type="ECO:0000256" key="12">
    <source>
        <dbReference type="ARBA" id="ARBA00029736"/>
    </source>
</evidence>
<comment type="subunit">
    <text evidence="4">Homodimer.</text>
</comment>
<comment type="function">
    <text evidence="1">Specifically methylates guanosine-37 in various tRNAs.</text>
</comment>
<dbReference type="EC" id="2.1.1.228" evidence="5"/>
<dbReference type="PANTHER" id="PTHR46417:SF1">
    <property type="entry name" value="TRNA (GUANINE-N(1)-)-METHYLTRANSFERASE"/>
    <property type="match status" value="1"/>
</dbReference>
<evidence type="ECO:0000256" key="6">
    <source>
        <dbReference type="ARBA" id="ARBA00014679"/>
    </source>
</evidence>
<dbReference type="GO" id="GO:0002939">
    <property type="term" value="P:tRNA N1-guanine methylation"/>
    <property type="evidence" value="ECO:0007669"/>
    <property type="project" value="TreeGrafter"/>
</dbReference>
<comment type="caution">
    <text evidence="16">The sequence shown here is derived from an EMBL/GenBank/DDBJ whole genome shotgun (WGS) entry which is preliminary data.</text>
</comment>
<dbReference type="InterPro" id="IPR016009">
    <property type="entry name" value="tRNA_MeTrfase_TRMD/TRM10"/>
</dbReference>
<sequence length="49" mass="5982">MSGNHAKIAEWRLKESLRRTWLRRPDLLEKRPLSKQERDLLDDIKHESE</sequence>
<evidence type="ECO:0000313" key="16">
    <source>
        <dbReference type="EMBL" id="MWN21434.1"/>
    </source>
</evidence>
<dbReference type="Pfam" id="PF01746">
    <property type="entry name" value="tRNA_m1G_MT"/>
    <property type="match status" value="1"/>
</dbReference>
<evidence type="ECO:0000256" key="3">
    <source>
        <dbReference type="ARBA" id="ARBA00007630"/>
    </source>
</evidence>
<keyword evidence="11" id="KW-0819">tRNA processing</keyword>
<feature type="domain" description="tRNA methyltransferase TRMD/TRM10-type" evidence="15">
    <location>
        <begin position="1"/>
        <end position="30"/>
    </location>
</feature>
<evidence type="ECO:0000256" key="11">
    <source>
        <dbReference type="ARBA" id="ARBA00022694"/>
    </source>
</evidence>
<evidence type="ECO:0000256" key="8">
    <source>
        <dbReference type="ARBA" id="ARBA00022603"/>
    </source>
</evidence>
<comment type="subcellular location">
    <subcellularLocation>
        <location evidence="2">Cytoplasm</location>
    </subcellularLocation>
</comment>
<keyword evidence="10" id="KW-0949">S-adenosyl-L-methionine</keyword>
<evidence type="ECO:0000256" key="14">
    <source>
        <dbReference type="ARBA" id="ARBA00047783"/>
    </source>
</evidence>
<evidence type="ECO:0000256" key="4">
    <source>
        <dbReference type="ARBA" id="ARBA00011738"/>
    </source>
</evidence>
<evidence type="ECO:0000259" key="15">
    <source>
        <dbReference type="Pfam" id="PF01746"/>
    </source>
</evidence>